<proteinExistence type="predicted"/>
<gene>
    <name evidence="1" type="ORF">S03H2_42381</name>
</gene>
<reference evidence="1" key="1">
    <citation type="journal article" date="2014" name="Front. Microbiol.">
        <title>High frequency of phylogenetically diverse reductive dehalogenase-homologous genes in deep subseafloor sedimentary metagenomes.</title>
        <authorList>
            <person name="Kawai M."/>
            <person name="Futagami T."/>
            <person name="Toyoda A."/>
            <person name="Takaki Y."/>
            <person name="Nishi S."/>
            <person name="Hori S."/>
            <person name="Arai W."/>
            <person name="Tsubouchi T."/>
            <person name="Morono Y."/>
            <person name="Uchiyama I."/>
            <person name="Ito T."/>
            <person name="Fujiyama A."/>
            <person name="Inagaki F."/>
            <person name="Takami H."/>
        </authorList>
    </citation>
    <scope>NUCLEOTIDE SEQUENCE</scope>
    <source>
        <strain evidence="1">Expedition CK06-06</strain>
    </source>
</reference>
<accession>X1I2Q5</accession>
<organism evidence="1">
    <name type="scientific">marine sediment metagenome</name>
    <dbReference type="NCBI Taxonomy" id="412755"/>
    <lineage>
        <taxon>unclassified sequences</taxon>
        <taxon>metagenomes</taxon>
        <taxon>ecological metagenomes</taxon>
    </lineage>
</organism>
<evidence type="ECO:0000313" key="1">
    <source>
        <dbReference type="EMBL" id="GAH75962.1"/>
    </source>
</evidence>
<comment type="caution">
    <text evidence="1">The sequence shown here is derived from an EMBL/GenBank/DDBJ whole genome shotgun (WGS) entry which is preliminary data.</text>
</comment>
<name>X1I2Q5_9ZZZZ</name>
<dbReference type="EMBL" id="BARU01026378">
    <property type="protein sequence ID" value="GAH75962.1"/>
    <property type="molecule type" value="Genomic_DNA"/>
</dbReference>
<feature type="non-terminal residue" evidence="1">
    <location>
        <position position="72"/>
    </location>
</feature>
<dbReference type="AlphaFoldDB" id="X1I2Q5"/>
<protein>
    <submittedName>
        <fullName evidence="1">Uncharacterized protein</fullName>
    </submittedName>
</protein>
<sequence>MLKEPHFLCTTWILNDVEVVEVECPVWSEEGGGYKGRFDLAANLKKEGKNILYLIDIKFTPRIYDDVKMQLG</sequence>